<dbReference type="EMBL" id="JAADYS010002758">
    <property type="protein sequence ID" value="KAF4455184.1"/>
    <property type="molecule type" value="Genomic_DNA"/>
</dbReference>
<comment type="caution">
    <text evidence="2">The sequence shown here is derived from an EMBL/GenBank/DDBJ whole genome shotgun (WGS) entry which is preliminary data.</text>
</comment>
<evidence type="ECO:0000313" key="3">
    <source>
        <dbReference type="Proteomes" id="UP000554235"/>
    </source>
</evidence>
<accession>A0A8H4KT41</accession>
<evidence type="ECO:0000256" key="1">
    <source>
        <dbReference type="SAM" id="SignalP"/>
    </source>
</evidence>
<feature type="signal peptide" evidence="1">
    <location>
        <begin position="1"/>
        <end position="17"/>
    </location>
</feature>
<feature type="chain" id="PRO_5035002719" evidence="1">
    <location>
        <begin position="18"/>
        <end position="103"/>
    </location>
</feature>
<keyword evidence="3" id="KW-1185">Reference proteome</keyword>
<sequence>MKFNILAVTLLIGGSFASLPVLPNAPTPAKLRSTDTDTSSFSSSNSGSEVLKLAVTCPAKAPRYCKKWKFCCKKSHVGCCKKGCCKKGSQYCGKDGHCYRRVS</sequence>
<gene>
    <name evidence="2" type="ORF">FALBO_15690</name>
</gene>
<dbReference type="AlphaFoldDB" id="A0A8H4KT41"/>
<proteinExistence type="predicted"/>
<name>A0A8H4KT41_9HYPO</name>
<dbReference type="Proteomes" id="UP000554235">
    <property type="component" value="Unassembled WGS sequence"/>
</dbReference>
<reference evidence="2 3" key="1">
    <citation type="submission" date="2020-01" db="EMBL/GenBank/DDBJ databases">
        <title>Identification and distribution of gene clusters putatively required for synthesis of sphingolipid metabolism inhibitors in phylogenetically diverse species of the filamentous fungus Fusarium.</title>
        <authorList>
            <person name="Kim H.-S."/>
            <person name="Busman M."/>
            <person name="Brown D.W."/>
            <person name="Divon H."/>
            <person name="Uhlig S."/>
            <person name="Proctor R.H."/>
        </authorList>
    </citation>
    <scope>NUCLEOTIDE SEQUENCE [LARGE SCALE GENOMIC DNA]</scope>
    <source>
        <strain evidence="2 3">NRRL 20459</strain>
    </source>
</reference>
<evidence type="ECO:0000313" key="2">
    <source>
        <dbReference type="EMBL" id="KAF4455184.1"/>
    </source>
</evidence>
<protein>
    <submittedName>
        <fullName evidence="2">Uncharacterized protein</fullName>
    </submittedName>
</protein>
<keyword evidence="1" id="KW-0732">Signal</keyword>
<organism evidence="2 3">
    <name type="scientific">Fusarium albosuccineum</name>
    <dbReference type="NCBI Taxonomy" id="1237068"/>
    <lineage>
        <taxon>Eukaryota</taxon>
        <taxon>Fungi</taxon>
        <taxon>Dikarya</taxon>
        <taxon>Ascomycota</taxon>
        <taxon>Pezizomycotina</taxon>
        <taxon>Sordariomycetes</taxon>
        <taxon>Hypocreomycetidae</taxon>
        <taxon>Hypocreales</taxon>
        <taxon>Nectriaceae</taxon>
        <taxon>Fusarium</taxon>
        <taxon>Fusarium decemcellulare species complex</taxon>
    </lineage>
</organism>